<reference evidence="1 2" key="1">
    <citation type="journal article" date="2024" name="Science">
        <title>Giant polyketide synthase enzymes in the biosynthesis of giant marine polyether toxins.</title>
        <authorList>
            <person name="Fallon T.R."/>
            <person name="Shende V.V."/>
            <person name="Wierzbicki I.H."/>
            <person name="Pendleton A.L."/>
            <person name="Watervoot N.F."/>
            <person name="Auber R.P."/>
            <person name="Gonzalez D.J."/>
            <person name="Wisecaver J.H."/>
            <person name="Moore B.S."/>
        </authorList>
    </citation>
    <scope>NUCLEOTIDE SEQUENCE [LARGE SCALE GENOMIC DNA]</scope>
    <source>
        <strain evidence="1 2">12B1</strain>
    </source>
</reference>
<proteinExistence type="predicted"/>
<sequence>MVQRVGRRQPQRWGGQCVGIRLHVGARATWKICRTAARGGASRNMSSMPKRRVDARPSSTCSAKPAAAACGALSSPAGSSAAWTQPTSDPREPRLLLLRRRAAQLGPLPLELLEGRGHARLGLRRRLQLGLLLLLLRQLGRTRRGRRRLLVVDCHALPLPLRRRGGRRLLLRRAQRRAPLPLDRLARGAQRGAQLVVVRRDVQRRLVRLDCLRVEREQRERLADAEARLDEVWPQPHRLGRVGLCQLRDGKGGVGGGEG</sequence>
<dbReference type="AlphaFoldDB" id="A0AB34IQ70"/>
<comment type="caution">
    <text evidence="1">The sequence shown here is derived from an EMBL/GenBank/DDBJ whole genome shotgun (WGS) entry which is preliminary data.</text>
</comment>
<organism evidence="1 2">
    <name type="scientific">Prymnesium parvum</name>
    <name type="common">Toxic golden alga</name>
    <dbReference type="NCBI Taxonomy" id="97485"/>
    <lineage>
        <taxon>Eukaryota</taxon>
        <taxon>Haptista</taxon>
        <taxon>Haptophyta</taxon>
        <taxon>Prymnesiophyceae</taxon>
        <taxon>Prymnesiales</taxon>
        <taxon>Prymnesiaceae</taxon>
        <taxon>Prymnesium</taxon>
    </lineage>
</organism>
<evidence type="ECO:0000313" key="2">
    <source>
        <dbReference type="Proteomes" id="UP001515480"/>
    </source>
</evidence>
<name>A0AB34IQ70_PRYPA</name>
<accession>A0AB34IQ70</accession>
<evidence type="ECO:0000313" key="1">
    <source>
        <dbReference type="EMBL" id="KAL1503597.1"/>
    </source>
</evidence>
<protein>
    <submittedName>
        <fullName evidence="1">Uncharacterized protein</fullName>
    </submittedName>
</protein>
<gene>
    <name evidence="1" type="ORF">AB1Y20_012074</name>
</gene>
<dbReference type="Proteomes" id="UP001515480">
    <property type="component" value="Unassembled WGS sequence"/>
</dbReference>
<keyword evidence="2" id="KW-1185">Reference proteome</keyword>
<dbReference type="EMBL" id="JBGBPQ010000021">
    <property type="protein sequence ID" value="KAL1503597.1"/>
    <property type="molecule type" value="Genomic_DNA"/>
</dbReference>